<evidence type="ECO:0000313" key="1">
    <source>
        <dbReference type="EMBL" id="QYL19408.1"/>
    </source>
</evidence>
<dbReference type="Gene3D" id="3.30.559.30">
    <property type="entry name" value="Nonribosomal peptide synthetase, condensation domain"/>
    <property type="match status" value="1"/>
</dbReference>
<accession>A0ABX8VNL6</accession>
<dbReference type="SUPFAM" id="SSF52777">
    <property type="entry name" value="CoA-dependent acyltransferases"/>
    <property type="match status" value="1"/>
</dbReference>
<keyword evidence="2" id="KW-1185">Reference proteome</keyword>
<evidence type="ECO:0008006" key="3">
    <source>
        <dbReference type="Google" id="ProtNLM"/>
    </source>
</evidence>
<sequence length="197" mass="21133">MVAPVTYPSSNVRVVDDEIPGRPRPEDLVRLSAPLSHELTAELDGAVDAARIGVEEILLAALGRAIARTIGVGFVTVSGLTTVQPLRLCCADERGMDADALLADVREALMPARLNALPADVAFSFLGLPPEPSLGPLQLADGPALGVLAYRAEGEVQMDWWYDSRRLNRCTVEELANQFRLGLISVTSEATPVYDIV</sequence>
<proteinExistence type="predicted"/>
<reference evidence="1 2" key="1">
    <citation type="submission" date="2021-07" db="EMBL/GenBank/DDBJ databases">
        <title>Whole genome sequencing of non-tuberculosis mycobacteria type-strains.</title>
        <authorList>
            <person name="Igarashi Y."/>
            <person name="Osugi A."/>
            <person name="Mitarai S."/>
        </authorList>
    </citation>
    <scope>NUCLEOTIDE SEQUENCE [LARGE SCALE GENOMIC DNA]</scope>
    <source>
        <strain evidence="1 2">JCM 16370</strain>
    </source>
</reference>
<evidence type="ECO:0000313" key="2">
    <source>
        <dbReference type="Proteomes" id="UP000825367"/>
    </source>
</evidence>
<name>A0ABX8VNL6_9MYCO</name>
<gene>
    <name evidence="1" type="ORF">K0O64_13515</name>
</gene>
<dbReference type="EMBL" id="CP080333">
    <property type="protein sequence ID" value="QYL19408.1"/>
    <property type="molecule type" value="Genomic_DNA"/>
</dbReference>
<protein>
    <recommendedName>
        <fullName evidence="3">Polyketide synthase</fullName>
    </recommendedName>
</protein>
<organism evidence="1 2">
    <name type="scientific">Mycolicibacterium pallens</name>
    <dbReference type="NCBI Taxonomy" id="370524"/>
    <lineage>
        <taxon>Bacteria</taxon>
        <taxon>Bacillati</taxon>
        <taxon>Actinomycetota</taxon>
        <taxon>Actinomycetes</taxon>
        <taxon>Mycobacteriales</taxon>
        <taxon>Mycobacteriaceae</taxon>
        <taxon>Mycolicibacterium</taxon>
    </lineage>
</organism>
<dbReference type="Proteomes" id="UP000825367">
    <property type="component" value="Chromosome"/>
</dbReference>
<dbReference type="RefSeq" id="WP_125477433.1">
    <property type="nucleotide sequence ID" value="NZ_BAAAVX010000042.1"/>
</dbReference>